<dbReference type="Pfam" id="PF11558">
    <property type="entry name" value="HET-s_218-289"/>
    <property type="match status" value="1"/>
</dbReference>
<accession>A0A1L7XNW0</accession>
<dbReference type="InterPro" id="IPR021084">
    <property type="entry name" value="Het-s_prion_dom"/>
</dbReference>
<feature type="domain" description="Het-s prion-forming" evidence="1">
    <location>
        <begin position="218"/>
        <end position="282"/>
    </location>
</feature>
<dbReference type="OrthoDB" id="20872at2759"/>
<dbReference type="AlphaFoldDB" id="A0A1L7XNW0"/>
<dbReference type="InterPro" id="IPR038305">
    <property type="entry name" value="HeLo_sf"/>
</dbReference>
<feature type="domain" description="Prion-inhibition and propagation HeLo" evidence="2">
    <location>
        <begin position="6"/>
        <end position="198"/>
    </location>
</feature>
<evidence type="ECO:0000313" key="3">
    <source>
        <dbReference type="EMBL" id="CZR66741.1"/>
    </source>
</evidence>
<protein>
    <submittedName>
        <fullName evidence="3">Related to Heterokaryon incompatibility protein s</fullName>
    </submittedName>
</protein>
<dbReference type="PANTHER" id="PTHR37542">
    <property type="entry name" value="HELO DOMAIN-CONTAINING PROTEIN-RELATED"/>
    <property type="match status" value="1"/>
</dbReference>
<proteinExistence type="predicted"/>
<dbReference type="Proteomes" id="UP000184330">
    <property type="component" value="Unassembled WGS sequence"/>
</dbReference>
<dbReference type="Gene3D" id="1.20.120.1020">
    <property type="entry name" value="Prion-inhibition and propagation, HeLo domain"/>
    <property type="match status" value="1"/>
</dbReference>
<dbReference type="STRING" id="576137.A0A1L7XNW0"/>
<evidence type="ECO:0000259" key="2">
    <source>
        <dbReference type="Pfam" id="PF14479"/>
    </source>
</evidence>
<dbReference type="PANTHER" id="PTHR37542:SF3">
    <property type="entry name" value="PRION-INHIBITION AND PROPAGATION HELO DOMAIN-CONTAINING PROTEIN"/>
    <property type="match status" value="1"/>
</dbReference>
<dbReference type="Pfam" id="PF14479">
    <property type="entry name" value="HeLo"/>
    <property type="match status" value="1"/>
</dbReference>
<evidence type="ECO:0000313" key="4">
    <source>
        <dbReference type="Proteomes" id="UP000184330"/>
    </source>
</evidence>
<name>A0A1L7XNW0_9HELO</name>
<gene>
    <name evidence="3" type="ORF">PAC_16642</name>
</gene>
<sequence length="302" mass="33481">MAEVFGTFAGALSVAALFNNCVDCFEYIQLGRHFALDFERCLLKLDIIKIRLGRWGQAVAINDNLCFATDSPDGVAARQVQAILEEIVLLFQTVQKSSKRYKIGAEQENLACLEDKDMPPVLRRLHSRLGAVARQRQKQTSLFKKAAWALYDAKNFDKLVKEITGLVESLEKLHPVETTRRRLAEMEIEVVDDEPSLLALQDVAAGTDSVLSEAVAQKIEGIAVRNYAKDIKNTESARVLVGNEWAESVLARCTTISERTENTADSVAAKGASRVQIGNRYGGRGFFDDQGVTEVKRDTKLS</sequence>
<evidence type="ECO:0000259" key="1">
    <source>
        <dbReference type="Pfam" id="PF11558"/>
    </source>
</evidence>
<dbReference type="InterPro" id="IPR029498">
    <property type="entry name" value="HeLo_dom"/>
</dbReference>
<organism evidence="3 4">
    <name type="scientific">Phialocephala subalpina</name>
    <dbReference type="NCBI Taxonomy" id="576137"/>
    <lineage>
        <taxon>Eukaryota</taxon>
        <taxon>Fungi</taxon>
        <taxon>Dikarya</taxon>
        <taxon>Ascomycota</taxon>
        <taxon>Pezizomycotina</taxon>
        <taxon>Leotiomycetes</taxon>
        <taxon>Helotiales</taxon>
        <taxon>Mollisiaceae</taxon>
        <taxon>Phialocephala</taxon>
        <taxon>Phialocephala fortinii species complex</taxon>
    </lineage>
</organism>
<dbReference type="EMBL" id="FJOG01000039">
    <property type="protein sequence ID" value="CZR66741.1"/>
    <property type="molecule type" value="Genomic_DNA"/>
</dbReference>
<keyword evidence="4" id="KW-1185">Reference proteome</keyword>
<reference evidence="3 4" key="1">
    <citation type="submission" date="2016-03" db="EMBL/GenBank/DDBJ databases">
        <authorList>
            <person name="Ploux O."/>
        </authorList>
    </citation>
    <scope>NUCLEOTIDE SEQUENCE [LARGE SCALE GENOMIC DNA]</scope>
    <source>
        <strain evidence="3 4">UAMH 11012</strain>
    </source>
</reference>